<feature type="transmembrane region" description="Helical" evidence="2">
    <location>
        <begin position="81"/>
        <end position="102"/>
    </location>
</feature>
<reference evidence="3" key="1">
    <citation type="submission" date="2021-10" db="EMBL/GenBank/DDBJ databases">
        <title>Novel species in genus Arthrobacter.</title>
        <authorList>
            <person name="Liu Y."/>
        </authorList>
    </citation>
    <scope>NUCLEOTIDE SEQUENCE</scope>
    <source>
        <strain evidence="3">Zg-Y453</strain>
    </source>
</reference>
<keyword evidence="4" id="KW-1185">Reference proteome</keyword>
<protein>
    <recommendedName>
        <fullName evidence="5">DUF4352 domain-containing protein</fullName>
    </recommendedName>
</protein>
<gene>
    <name evidence="3" type="ORF">LJ757_07055</name>
</gene>
<evidence type="ECO:0000313" key="3">
    <source>
        <dbReference type="EMBL" id="MCC3297565.1"/>
    </source>
</evidence>
<feature type="transmembrane region" description="Helical" evidence="2">
    <location>
        <begin position="56"/>
        <end position="74"/>
    </location>
</feature>
<accession>A0A9X1SBA2</accession>
<dbReference type="RefSeq" id="WP_227895449.1">
    <property type="nucleotide sequence ID" value="NZ_CP099466.1"/>
</dbReference>
<organism evidence="3 4">
    <name type="scientific">Arthrobacter caoxuetaonis</name>
    <dbReference type="NCBI Taxonomy" id="2886935"/>
    <lineage>
        <taxon>Bacteria</taxon>
        <taxon>Bacillati</taxon>
        <taxon>Actinomycetota</taxon>
        <taxon>Actinomycetes</taxon>
        <taxon>Micrococcales</taxon>
        <taxon>Micrococcaceae</taxon>
        <taxon>Arthrobacter</taxon>
    </lineage>
</organism>
<keyword evidence="2" id="KW-1133">Transmembrane helix</keyword>
<comment type="caution">
    <text evidence="3">The sequence shown here is derived from an EMBL/GenBank/DDBJ whole genome shotgun (WGS) entry which is preliminary data.</text>
</comment>
<name>A0A9X1SBA2_9MICC</name>
<dbReference type="AlphaFoldDB" id="A0A9X1SBA2"/>
<keyword evidence="2" id="KW-0812">Transmembrane</keyword>
<evidence type="ECO:0000313" key="4">
    <source>
        <dbReference type="Proteomes" id="UP001139158"/>
    </source>
</evidence>
<evidence type="ECO:0000256" key="2">
    <source>
        <dbReference type="SAM" id="Phobius"/>
    </source>
</evidence>
<proteinExistence type="predicted"/>
<feature type="region of interest" description="Disordered" evidence="1">
    <location>
        <begin position="113"/>
        <end position="140"/>
    </location>
</feature>
<evidence type="ECO:0008006" key="5">
    <source>
        <dbReference type="Google" id="ProtNLM"/>
    </source>
</evidence>
<sequence>MQNQTAAAPHGDYYGSYPGPGQVLPPAGSTGRGPAIAAVSVAGSALVSCWIPFLNVYAFIAGPVTLVLAVVALVSAKRKPLLARVLAVVSIGMAVLAVALAWSVNSWAVKALDKTPGSPQSQQEAEQPRSAETRGLSGDASPVLPGRALEQILAEPVVPSGVGAQLGDFEVRLSEVDRDATDRVQQRSPSSVPQEGTYVLFEFEMRYDGGLTGEPDFTLVPGFVGTDGREYSAVDCSTGLSMEGPDHPGLHGEYSGSYDICFDLPPEALGDKSRVVLRMPAVAEELYWQP</sequence>
<evidence type="ECO:0000256" key="1">
    <source>
        <dbReference type="SAM" id="MobiDB-lite"/>
    </source>
</evidence>
<dbReference type="Proteomes" id="UP001139158">
    <property type="component" value="Unassembled WGS sequence"/>
</dbReference>
<dbReference type="EMBL" id="JAJFZV010000005">
    <property type="protein sequence ID" value="MCC3297565.1"/>
    <property type="molecule type" value="Genomic_DNA"/>
</dbReference>
<keyword evidence="2" id="KW-0472">Membrane</keyword>